<dbReference type="Pfam" id="PF01471">
    <property type="entry name" value="PG_binding_1"/>
    <property type="match status" value="2"/>
</dbReference>
<dbReference type="InterPro" id="IPR036366">
    <property type="entry name" value="PGBDSf"/>
</dbReference>
<dbReference type="GO" id="GO:0008745">
    <property type="term" value="F:N-acetylmuramoyl-L-alanine amidase activity"/>
    <property type="evidence" value="ECO:0007669"/>
    <property type="project" value="InterPro"/>
</dbReference>
<dbReference type="PANTHER" id="PTHR30404:SF0">
    <property type="entry name" value="N-ACETYLMURAMOYL-L-ALANINE AMIDASE AMIC"/>
    <property type="match status" value="1"/>
</dbReference>
<sequence>MRPIRRGDRGPAVREICSILAGLDLLTARPGDSDEFETVTEHAVRTFQQLRGLSVDGQVGAETWRALDAARWRLGARTLYQAIPDPLVGEDVHTLQERMLEMGYDVGRADGVYGARTARAVAQFQREVGVTSDGACGPHTMNALRRLGRKVIGGRPQWLRESDAFQQSGPDLVGKMIIIDPGHGGPDAGFVVPDGTLRWSEAELAYDLAARLEGRLAAAGMRVHLTRGPAPTAQLTDLARAHLANELGGDLFISLHIDGHANPEADGVATYHYGTDNGVTSTVGERLAGLVQREIVMRTGLRDCQTHAKTWELLRLTRMPAVRVETGYLTSAKDRERLTNPLFRDQVVEAIVAAVQRMYYPVDQDVPTGSIDVRELRAMVAAGARA</sequence>
<dbReference type="SUPFAM" id="SSF47090">
    <property type="entry name" value="PGBD-like"/>
    <property type="match status" value="2"/>
</dbReference>
<protein>
    <submittedName>
        <fullName evidence="3">N-acetylmuramoyl-L-alanine amidase</fullName>
    </submittedName>
</protein>
<dbReference type="Proteomes" id="UP000680866">
    <property type="component" value="Chromosome"/>
</dbReference>
<dbReference type="RefSeq" id="WP_212824963.1">
    <property type="nucleotide sequence ID" value="NZ_AP023359.1"/>
</dbReference>
<dbReference type="GO" id="GO:0009253">
    <property type="term" value="P:peptidoglycan catabolic process"/>
    <property type="evidence" value="ECO:0007669"/>
    <property type="project" value="InterPro"/>
</dbReference>
<dbReference type="Gene3D" id="3.40.630.40">
    <property type="entry name" value="Zn-dependent exopeptidases"/>
    <property type="match status" value="1"/>
</dbReference>
<dbReference type="InterPro" id="IPR002508">
    <property type="entry name" value="MurNAc-LAA_cat"/>
</dbReference>
<dbReference type="Gene3D" id="1.10.101.10">
    <property type="entry name" value="PGBD-like superfamily/PGBD"/>
    <property type="match status" value="2"/>
</dbReference>
<gene>
    <name evidence="3" type="primary">amiA</name>
    <name evidence="3" type="ORF">Prubr_25060</name>
</gene>
<dbReference type="InterPro" id="IPR002477">
    <property type="entry name" value="Peptidoglycan-bd-like"/>
</dbReference>
<dbReference type="CDD" id="cd02696">
    <property type="entry name" value="MurNAc-LAA"/>
    <property type="match status" value="1"/>
</dbReference>
<feature type="domain" description="MurNAc-LAA" evidence="2">
    <location>
        <begin position="241"/>
        <end position="356"/>
    </location>
</feature>
<dbReference type="InterPro" id="IPR036365">
    <property type="entry name" value="PGBD-like_sf"/>
</dbReference>
<accession>A0A810N1P0</accession>
<dbReference type="EMBL" id="AP023359">
    <property type="protein sequence ID" value="BCJ65485.1"/>
    <property type="molecule type" value="Genomic_DNA"/>
</dbReference>
<evidence type="ECO:0000256" key="1">
    <source>
        <dbReference type="ARBA" id="ARBA00022801"/>
    </source>
</evidence>
<dbReference type="InterPro" id="IPR050695">
    <property type="entry name" value="N-acetylmuramoyl_amidase_3"/>
</dbReference>
<dbReference type="SMART" id="SM00646">
    <property type="entry name" value="Ami_3"/>
    <property type="match status" value="1"/>
</dbReference>
<evidence type="ECO:0000259" key="2">
    <source>
        <dbReference type="SMART" id="SM00646"/>
    </source>
</evidence>
<evidence type="ECO:0000313" key="3">
    <source>
        <dbReference type="EMBL" id="BCJ65485.1"/>
    </source>
</evidence>
<keyword evidence="1" id="KW-0378">Hydrolase</keyword>
<dbReference type="Pfam" id="PF01520">
    <property type="entry name" value="Amidase_3"/>
    <property type="match status" value="1"/>
</dbReference>
<organism evidence="3 4">
    <name type="scientific">Polymorphospora rubra</name>
    <dbReference type="NCBI Taxonomy" id="338584"/>
    <lineage>
        <taxon>Bacteria</taxon>
        <taxon>Bacillati</taxon>
        <taxon>Actinomycetota</taxon>
        <taxon>Actinomycetes</taxon>
        <taxon>Micromonosporales</taxon>
        <taxon>Micromonosporaceae</taxon>
        <taxon>Polymorphospora</taxon>
    </lineage>
</organism>
<dbReference type="GO" id="GO:0030288">
    <property type="term" value="C:outer membrane-bounded periplasmic space"/>
    <property type="evidence" value="ECO:0007669"/>
    <property type="project" value="TreeGrafter"/>
</dbReference>
<proteinExistence type="predicted"/>
<name>A0A810N1P0_9ACTN</name>
<dbReference type="PANTHER" id="PTHR30404">
    <property type="entry name" value="N-ACETYLMURAMOYL-L-ALANINE AMIDASE"/>
    <property type="match status" value="1"/>
</dbReference>
<evidence type="ECO:0000313" key="4">
    <source>
        <dbReference type="Proteomes" id="UP000680866"/>
    </source>
</evidence>
<dbReference type="KEGG" id="pry:Prubr_25060"/>
<keyword evidence="4" id="KW-1185">Reference proteome</keyword>
<reference evidence="3" key="1">
    <citation type="submission" date="2020-08" db="EMBL/GenBank/DDBJ databases">
        <title>Whole genome shotgun sequence of Polymorphospora rubra NBRC 101157.</title>
        <authorList>
            <person name="Komaki H."/>
            <person name="Tamura T."/>
        </authorList>
    </citation>
    <scope>NUCLEOTIDE SEQUENCE</scope>
    <source>
        <strain evidence="3">NBRC 101157</strain>
    </source>
</reference>
<dbReference type="AlphaFoldDB" id="A0A810N1P0"/>
<dbReference type="SUPFAM" id="SSF53187">
    <property type="entry name" value="Zn-dependent exopeptidases"/>
    <property type="match status" value="1"/>
</dbReference>